<dbReference type="SUPFAM" id="SSF110849">
    <property type="entry name" value="ParB/Sulfiredoxin"/>
    <property type="match status" value="1"/>
</dbReference>
<dbReference type="Proteomes" id="UP001212123">
    <property type="component" value="Unassembled WGS sequence"/>
</dbReference>
<feature type="compositionally biased region" description="Polar residues" evidence="1">
    <location>
        <begin position="242"/>
        <end position="273"/>
    </location>
</feature>
<dbReference type="InterPro" id="IPR050336">
    <property type="entry name" value="Chromosome_partition/occlusion"/>
</dbReference>
<dbReference type="SMART" id="SM00470">
    <property type="entry name" value="ParB"/>
    <property type="match status" value="1"/>
</dbReference>
<organism evidence="3 4">
    <name type="scientific">Dolichospermum circinale CS-537/01</name>
    <dbReference type="NCBI Taxonomy" id="3021739"/>
    <lineage>
        <taxon>Bacteria</taxon>
        <taxon>Bacillati</taxon>
        <taxon>Cyanobacteriota</taxon>
        <taxon>Cyanophyceae</taxon>
        <taxon>Nostocales</taxon>
        <taxon>Aphanizomenonaceae</taxon>
        <taxon>Dolichospermum</taxon>
        <taxon>Dolichospermum circinale</taxon>
    </lineage>
</organism>
<comment type="caution">
    <text evidence="3">The sequence shown here is derived from an EMBL/GenBank/DDBJ whole genome shotgun (WGS) entry which is preliminary data.</text>
</comment>
<evidence type="ECO:0000259" key="2">
    <source>
        <dbReference type="SMART" id="SM00470"/>
    </source>
</evidence>
<evidence type="ECO:0000313" key="4">
    <source>
        <dbReference type="Proteomes" id="UP001212123"/>
    </source>
</evidence>
<name>A0ABT4ZZD7_9CYAN</name>
<dbReference type="EMBL" id="JAQMTU010000004">
    <property type="protein sequence ID" value="MDB9485024.1"/>
    <property type="molecule type" value="Genomic_DNA"/>
</dbReference>
<dbReference type="RefSeq" id="WP_028082145.1">
    <property type="nucleotide sequence ID" value="NZ_JAQMTU010000004.1"/>
</dbReference>
<dbReference type="PANTHER" id="PTHR33375">
    <property type="entry name" value="CHROMOSOME-PARTITIONING PROTEIN PARB-RELATED"/>
    <property type="match status" value="1"/>
</dbReference>
<gene>
    <name evidence="3" type="ORF">PN492_00345</name>
</gene>
<dbReference type="Gene3D" id="3.90.1530.10">
    <property type="entry name" value="Conserved hypothetical protein from pyrococcus furiosus pfu- 392566-001, ParB domain"/>
    <property type="match status" value="1"/>
</dbReference>
<protein>
    <submittedName>
        <fullName evidence="3">ParB N-terminal domain-containing protein</fullName>
    </submittedName>
</protein>
<sequence>MSNIQIIKERKVAELYRHPENESIYGDEDIQELAQSIKENGLSEALIITPNGMIISGHRRCKAVKLLGWETVKVIEIEFPNEEEEKKALLLKNQVRRITIEQICREGIKWEAILSPKSLQRRRDKNGSQGTTRDKVAALIGLESGSTFYKGKKVVQAIDEAEKNGDIAKATQFREALNNSINSGDELRAVLSYIDKADKLGYIDEAEALKKVYEENGIRAAFTSPVFTMLKKNIRSGKKQALPTQTNKENGKRQASQTQSDNNQTESDVKQSQTQHTQTQWVLAKLGQKICGSVWIASNDRSRIWEHEQLGSYSISIDSFPHLGIGNQAQNTVKLIDVVWLSGDNQVTAAFEVECTTSIYSGLLRLADLVALSPNLSFPVFIVLPKSRVKNVIKELSRACFKSLKLDKKCRWIFIEDLLNKWELIMEFDGTVEYIRKISHSIDSFKLHNDD</sequence>
<feature type="domain" description="ParB-like N-terminal" evidence="2">
    <location>
        <begin position="8"/>
        <end position="94"/>
    </location>
</feature>
<dbReference type="InterPro" id="IPR003115">
    <property type="entry name" value="ParB_N"/>
</dbReference>
<dbReference type="PANTHER" id="PTHR33375:SF1">
    <property type="entry name" value="CHROMOSOME-PARTITIONING PROTEIN PARB-RELATED"/>
    <property type="match status" value="1"/>
</dbReference>
<evidence type="ECO:0000256" key="1">
    <source>
        <dbReference type="SAM" id="MobiDB-lite"/>
    </source>
</evidence>
<accession>A0ABT4ZZD7</accession>
<feature type="region of interest" description="Disordered" evidence="1">
    <location>
        <begin position="237"/>
        <end position="273"/>
    </location>
</feature>
<proteinExistence type="predicted"/>
<dbReference type="Pfam" id="PF02195">
    <property type="entry name" value="ParB_N"/>
    <property type="match status" value="1"/>
</dbReference>
<evidence type="ECO:0000313" key="3">
    <source>
        <dbReference type="EMBL" id="MDB9485024.1"/>
    </source>
</evidence>
<dbReference type="InterPro" id="IPR036086">
    <property type="entry name" value="ParB/Sulfiredoxin_sf"/>
</dbReference>
<reference evidence="3 4" key="1">
    <citation type="submission" date="2023-01" db="EMBL/GenBank/DDBJ databases">
        <title>Genomes from the Australian National Cyanobacteria Reference Collection.</title>
        <authorList>
            <person name="Willis A."/>
            <person name="Lee E.M.F."/>
        </authorList>
    </citation>
    <scope>NUCLEOTIDE SEQUENCE [LARGE SCALE GENOMIC DNA]</scope>
    <source>
        <strain evidence="3 4">CS-537/01</strain>
    </source>
</reference>
<keyword evidence="4" id="KW-1185">Reference proteome</keyword>